<protein>
    <submittedName>
        <fullName evidence="1">Uncharacterized protein</fullName>
    </submittedName>
</protein>
<evidence type="ECO:0000313" key="2">
    <source>
        <dbReference type="Proteomes" id="UP000008063"/>
    </source>
</evidence>
<proteinExistence type="predicted"/>
<keyword evidence="2" id="KW-1185">Reference proteome</keyword>
<dbReference type="EMBL" id="GL945480">
    <property type="protein sequence ID" value="EGN98635.1"/>
    <property type="molecule type" value="Genomic_DNA"/>
</dbReference>
<gene>
    <name evidence="1" type="ORF">SERLA73DRAFT_181191</name>
</gene>
<name>F8PXM2_SERL3</name>
<accession>F8PXM2</accession>
<organism evidence="2">
    <name type="scientific">Serpula lacrymans var. lacrymans (strain S7.3)</name>
    <name type="common">Dry rot fungus</name>
    <dbReference type="NCBI Taxonomy" id="936435"/>
    <lineage>
        <taxon>Eukaryota</taxon>
        <taxon>Fungi</taxon>
        <taxon>Dikarya</taxon>
        <taxon>Basidiomycota</taxon>
        <taxon>Agaricomycotina</taxon>
        <taxon>Agaricomycetes</taxon>
        <taxon>Agaricomycetidae</taxon>
        <taxon>Boletales</taxon>
        <taxon>Coniophorineae</taxon>
        <taxon>Serpulaceae</taxon>
        <taxon>Serpula</taxon>
    </lineage>
</organism>
<dbReference type="AlphaFoldDB" id="F8PXM2"/>
<dbReference type="Proteomes" id="UP000008063">
    <property type="component" value="Unassembled WGS sequence"/>
</dbReference>
<sequence>MLIMIRRISIQTIAPCEIRSSCTNDQHIIWTAKIQAKTIILGPFRRSGNKLDMEKITVSCTYITMTTPVLLGPLCPSRGKASRETHDHARSLPLVPVREIPKTRLSEVGYRDYHLLGHLCLS</sequence>
<dbReference type="InParanoid" id="F8PXM2"/>
<dbReference type="HOGENOM" id="CLU_2028154_0_0_1"/>
<reference evidence="2" key="1">
    <citation type="journal article" date="2011" name="Science">
        <title>The plant cell wall-decomposing machinery underlies the functional diversity of forest fungi.</title>
        <authorList>
            <person name="Eastwood D.C."/>
            <person name="Floudas D."/>
            <person name="Binder M."/>
            <person name="Majcherczyk A."/>
            <person name="Schneider P."/>
            <person name="Aerts A."/>
            <person name="Asiegbu F.O."/>
            <person name="Baker S.E."/>
            <person name="Barry K."/>
            <person name="Bendiksby M."/>
            <person name="Blumentritt M."/>
            <person name="Coutinho P.M."/>
            <person name="Cullen D."/>
            <person name="de Vries R.P."/>
            <person name="Gathman A."/>
            <person name="Goodell B."/>
            <person name="Henrissat B."/>
            <person name="Ihrmark K."/>
            <person name="Kauserud H."/>
            <person name="Kohler A."/>
            <person name="LaButti K."/>
            <person name="Lapidus A."/>
            <person name="Lavin J.L."/>
            <person name="Lee Y.-H."/>
            <person name="Lindquist E."/>
            <person name="Lilly W."/>
            <person name="Lucas S."/>
            <person name="Morin E."/>
            <person name="Murat C."/>
            <person name="Oguiza J.A."/>
            <person name="Park J."/>
            <person name="Pisabarro A.G."/>
            <person name="Riley R."/>
            <person name="Rosling A."/>
            <person name="Salamov A."/>
            <person name="Schmidt O."/>
            <person name="Schmutz J."/>
            <person name="Skrede I."/>
            <person name="Stenlid J."/>
            <person name="Wiebenga A."/>
            <person name="Xie X."/>
            <person name="Kuees U."/>
            <person name="Hibbett D.S."/>
            <person name="Hoffmeister D."/>
            <person name="Hoegberg N."/>
            <person name="Martin F."/>
            <person name="Grigoriev I.V."/>
            <person name="Watkinson S.C."/>
        </authorList>
    </citation>
    <scope>NUCLEOTIDE SEQUENCE [LARGE SCALE GENOMIC DNA]</scope>
    <source>
        <strain evidence="2">strain S7.3</strain>
    </source>
</reference>
<evidence type="ECO:0000313" key="1">
    <source>
        <dbReference type="EMBL" id="EGN98635.1"/>
    </source>
</evidence>